<dbReference type="EMBL" id="JAPFFK010000011">
    <property type="protein sequence ID" value="KAJ6734092.1"/>
    <property type="molecule type" value="Genomic_DNA"/>
</dbReference>
<reference evidence="6" key="1">
    <citation type="submission" date="2022-11" db="EMBL/GenBank/DDBJ databases">
        <authorList>
            <person name="Hyden B.L."/>
            <person name="Feng K."/>
            <person name="Yates T."/>
            <person name="Jawdy S."/>
            <person name="Smart L.B."/>
            <person name="Muchero W."/>
        </authorList>
    </citation>
    <scope>NUCLEOTIDE SEQUENCE</scope>
    <source>
        <tissue evidence="6">Shoot tip</tissue>
    </source>
</reference>
<reference evidence="6" key="2">
    <citation type="journal article" date="2023" name="Int. J. Mol. Sci.">
        <title>De Novo Assembly and Annotation of 11 Diverse Shrub Willow (Salix) Genomes Reveals Novel Gene Organization in Sex-Linked Regions.</title>
        <authorList>
            <person name="Hyden B."/>
            <person name="Feng K."/>
            <person name="Yates T.B."/>
            <person name="Jawdy S."/>
            <person name="Cereghino C."/>
            <person name="Smart L.B."/>
            <person name="Muchero W."/>
        </authorList>
    </citation>
    <scope>NUCLEOTIDE SEQUENCE</scope>
    <source>
        <tissue evidence="6">Shoot tip</tissue>
    </source>
</reference>
<dbReference type="OrthoDB" id="619632at2759"/>
<keyword evidence="5" id="KW-0732">Signal</keyword>
<dbReference type="AlphaFoldDB" id="A0A9Q0UQC1"/>
<dbReference type="InterPro" id="IPR017441">
    <property type="entry name" value="Protein_kinase_ATP_BS"/>
</dbReference>
<evidence type="ECO:0000256" key="2">
    <source>
        <dbReference type="ARBA" id="ARBA00022840"/>
    </source>
</evidence>
<evidence type="ECO:0000313" key="7">
    <source>
        <dbReference type="Proteomes" id="UP001151532"/>
    </source>
</evidence>
<evidence type="ECO:0000256" key="3">
    <source>
        <dbReference type="PROSITE-ProRule" id="PRU10141"/>
    </source>
</evidence>
<dbReference type="InterPro" id="IPR050528">
    <property type="entry name" value="L-type_Lectin-RKs"/>
</dbReference>
<evidence type="ECO:0000313" key="6">
    <source>
        <dbReference type="EMBL" id="KAJ6734092.1"/>
    </source>
</evidence>
<dbReference type="PANTHER" id="PTHR27007">
    <property type="match status" value="1"/>
</dbReference>
<dbReference type="Proteomes" id="UP001151532">
    <property type="component" value="Chromosome 17"/>
</dbReference>
<dbReference type="PROSITE" id="PS00107">
    <property type="entry name" value="PROTEIN_KINASE_ATP"/>
    <property type="match status" value="1"/>
</dbReference>
<keyword evidence="2 3" id="KW-0067">ATP-binding</keyword>
<keyword evidence="7" id="KW-1185">Reference proteome</keyword>
<protein>
    <submittedName>
        <fullName evidence="6">PROTEIN KINASE PLANT-TYPE putative-RELATED</fullName>
    </submittedName>
</protein>
<sequence length="191" mass="21293">MALYAKLALLATHLLSVASYGFSSLQASNAGDDDLGGRLQSVPSKGLWTKLDSSFKSGLVIGYVFSSVSIFTIFLSYCVPWARLSKRKRNKMTMKTPMMASLMERREKKIKEANEQISTFKMSIPRVSFAELKKATTSFDRDKVIGVGKTGTVYKAAHPHLLFTAVKRLLDFQHSEEQFLSELMILGQVQA</sequence>
<gene>
    <name evidence="6" type="ORF">OIU79_001372</name>
</gene>
<keyword evidence="6" id="KW-0418">Kinase</keyword>
<keyword evidence="1 3" id="KW-0547">Nucleotide-binding</keyword>
<accession>A0A9Q0UQC1</accession>
<feature type="binding site" evidence="3">
    <location>
        <position position="167"/>
    </location>
    <ligand>
        <name>ATP</name>
        <dbReference type="ChEBI" id="CHEBI:30616"/>
    </ligand>
</feature>
<keyword evidence="4" id="KW-1133">Transmembrane helix</keyword>
<feature type="chain" id="PRO_5040481462" evidence="5">
    <location>
        <begin position="20"/>
        <end position="191"/>
    </location>
</feature>
<keyword evidence="6" id="KW-0808">Transferase</keyword>
<evidence type="ECO:0000256" key="4">
    <source>
        <dbReference type="SAM" id="Phobius"/>
    </source>
</evidence>
<organism evidence="6 7">
    <name type="scientific">Salix purpurea</name>
    <name type="common">Purple osier willow</name>
    <dbReference type="NCBI Taxonomy" id="77065"/>
    <lineage>
        <taxon>Eukaryota</taxon>
        <taxon>Viridiplantae</taxon>
        <taxon>Streptophyta</taxon>
        <taxon>Embryophyta</taxon>
        <taxon>Tracheophyta</taxon>
        <taxon>Spermatophyta</taxon>
        <taxon>Magnoliopsida</taxon>
        <taxon>eudicotyledons</taxon>
        <taxon>Gunneridae</taxon>
        <taxon>Pentapetalae</taxon>
        <taxon>rosids</taxon>
        <taxon>fabids</taxon>
        <taxon>Malpighiales</taxon>
        <taxon>Salicaceae</taxon>
        <taxon>Saliceae</taxon>
        <taxon>Salix</taxon>
    </lineage>
</organism>
<feature type="signal peptide" evidence="5">
    <location>
        <begin position="1"/>
        <end position="19"/>
    </location>
</feature>
<dbReference type="SUPFAM" id="SSF56112">
    <property type="entry name" value="Protein kinase-like (PK-like)"/>
    <property type="match status" value="1"/>
</dbReference>
<comment type="caution">
    <text evidence="6">The sequence shown here is derived from an EMBL/GenBank/DDBJ whole genome shotgun (WGS) entry which is preliminary data.</text>
</comment>
<keyword evidence="4" id="KW-0812">Transmembrane</keyword>
<feature type="transmembrane region" description="Helical" evidence="4">
    <location>
        <begin position="60"/>
        <end position="82"/>
    </location>
</feature>
<evidence type="ECO:0000256" key="1">
    <source>
        <dbReference type="ARBA" id="ARBA00022741"/>
    </source>
</evidence>
<proteinExistence type="predicted"/>
<dbReference type="InterPro" id="IPR011009">
    <property type="entry name" value="Kinase-like_dom_sf"/>
</dbReference>
<keyword evidence="4" id="KW-0472">Membrane</keyword>
<dbReference type="Gene3D" id="3.30.200.20">
    <property type="entry name" value="Phosphorylase Kinase, domain 1"/>
    <property type="match status" value="1"/>
</dbReference>
<dbReference type="GO" id="GO:0005524">
    <property type="term" value="F:ATP binding"/>
    <property type="evidence" value="ECO:0007669"/>
    <property type="project" value="UniProtKB-UniRule"/>
</dbReference>
<name>A0A9Q0UQC1_SALPP</name>
<dbReference type="GO" id="GO:0016301">
    <property type="term" value="F:kinase activity"/>
    <property type="evidence" value="ECO:0007669"/>
    <property type="project" value="UniProtKB-KW"/>
</dbReference>
<evidence type="ECO:0000256" key="5">
    <source>
        <dbReference type="SAM" id="SignalP"/>
    </source>
</evidence>